<evidence type="ECO:0000259" key="1">
    <source>
        <dbReference type="Pfam" id="PF11726"/>
    </source>
</evidence>
<accession>A0A6S6TMF1</accession>
<feature type="domain" description="YagK/YfjJ C-terminal" evidence="1">
    <location>
        <begin position="23"/>
        <end position="177"/>
    </location>
</feature>
<dbReference type="EMBL" id="CACVAS010000097">
    <property type="protein sequence ID" value="CAA6816943.1"/>
    <property type="molecule type" value="Genomic_DNA"/>
</dbReference>
<organism evidence="2">
    <name type="scientific">uncultured Sulfurovum sp</name>
    <dbReference type="NCBI Taxonomy" id="269237"/>
    <lineage>
        <taxon>Bacteria</taxon>
        <taxon>Pseudomonadati</taxon>
        <taxon>Campylobacterota</taxon>
        <taxon>Epsilonproteobacteria</taxon>
        <taxon>Campylobacterales</taxon>
        <taxon>Sulfurovaceae</taxon>
        <taxon>Sulfurovum</taxon>
        <taxon>environmental samples</taxon>
    </lineage>
</organism>
<dbReference type="AlphaFoldDB" id="A0A6S6TMF1"/>
<dbReference type="InterPro" id="IPR057271">
    <property type="entry name" value="YagK_YfjJ_C"/>
</dbReference>
<reference evidence="2" key="1">
    <citation type="submission" date="2020-01" db="EMBL/GenBank/DDBJ databases">
        <authorList>
            <person name="Meier V. D."/>
            <person name="Meier V D."/>
        </authorList>
    </citation>
    <scope>NUCLEOTIDE SEQUENCE</scope>
    <source>
        <strain evidence="2">HLG_WM_MAG_01</strain>
    </source>
</reference>
<proteinExistence type="predicted"/>
<dbReference type="Pfam" id="PF11726">
    <property type="entry name" value="YagK_YfjJ_C"/>
    <property type="match status" value="1"/>
</dbReference>
<evidence type="ECO:0000313" key="2">
    <source>
        <dbReference type="EMBL" id="CAA6816943.1"/>
    </source>
</evidence>
<sequence length="201" mass="23862">MITSRNSNKRFKSTKRYIDKLGEAYSKLNIVRIDLGYKKPHSQNITLEDANKDLNCMLSNMRFKPSIFRHKVGYVCKIEYTKEKGVHLHMIIIFDGQKVKRGEYKADEIGKYWEEIVKEKGSYHNCHRNTYKKNGIGMLDYRDSEKRKILDEYVISYLCKDEQDIEVIKNDKRYRAFRRGTILKRIGNIGRPRTVTSIIRL</sequence>
<name>A0A6S6TMF1_9BACT</name>
<gene>
    <name evidence="2" type="ORF">HELGO_WM15413</name>
</gene>
<protein>
    <recommendedName>
        <fullName evidence="1">YagK/YfjJ C-terminal domain-containing protein</fullName>
    </recommendedName>
</protein>